<organism evidence="3 4">
    <name type="scientific">Pseudomonas jessenii</name>
    <dbReference type="NCBI Taxonomy" id="77298"/>
    <lineage>
        <taxon>Bacteria</taxon>
        <taxon>Pseudomonadati</taxon>
        <taxon>Pseudomonadota</taxon>
        <taxon>Gammaproteobacteria</taxon>
        <taxon>Pseudomonadales</taxon>
        <taxon>Pseudomonadaceae</taxon>
        <taxon>Pseudomonas</taxon>
    </lineage>
</organism>
<dbReference type="Gene3D" id="2.40.30.170">
    <property type="match status" value="1"/>
</dbReference>
<dbReference type="AlphaFoldDB" id="A0A2W0EUD7"/>
<gene>
    <name evidence="3" type="ORF">CRX42_30005</name>
</gene>
<evidence type="ECO:0000313" key="4">
    <source>
        <dbReference type="Proteomes" id="UP000247437"/>
    </source>
</evidence>
<dbReference type="Proteomes" id="UP000247437">
    <property type="component" value="Unassembled WGS sequence"/>
</dbReference>
<name>A0A2W0EUD7_PSEJE</name>
<dbReference type="NCBIfam" id="TIGR01730">
    <property type="entry name" value="RND_mfp"/>
    <property type="match status" value="1"/>
</dbReference>
<evidence type="ECO:0000256" key="2">
    <source>
        <dbReference type="SAM" id="SignalP"/>
    </source>
</evidence>
<comment type="caution">
    <text evidence="3">The sequence shown here is derived from an EMBL/GenBank/DDBJ whole genome shotgun (WGS) entry which is preliminary data.</text>
</comment>
<evidence type="ECO:0000313" key="3">
    <source>
        <dbReference type="EMBL" id="PYY66874.1"/>
    </source>
</evidence>
<sequence>MRKTALESRVGALLLACMILPVNADDTPSAPVLDSASAIRVLLAAELETTLSSQMSGTLGEMKTGFGEHVGKAEVLARFNCNEAEARSKVAAAELAMAKQNLEAKKQLRQLNAVGDIEVSMANTEVQKADGARAMGVAQSGYCQVLAPFSGRIAKVYVKPFQTVTAGTPLFDLVSDGALKVRLNVPSNLLKTLKPGLALQVSIHETGKTYAAHVSAINSRVDAVAQTVELEARLDQKYPDLMAGMSGTALFNQETAQQNQALQSDALQNSSQP</sequence>
<dbReference type="InterPro" id="IPR006143">
    <property type="entry name" value="RND_pump_MFP"/>
</dbReference>
<dbReference type="Gene3D" id="1.10.287.470">
    <property type="entry name" value="Helix hairpin bin"/>
    <property type="match status" value="1"/>
</dbReference>
<dbReference type="Gene3D" id="2.40.50.100">
    <property type="match status" value="1"/>
</dbReference>
<feature type="chain" id="PRO_5015956154" evidence="2">
    <location>
        <begin position="25"/>
        <end position="273"/>
    </location>
</feature>
<dbReference type="GO" id="GO:1990281">
    <property type="term" value="C:efflux pump complex"/>
    <property type="evidence" value="ECO:0007669"/>
    <property type="project" value="TreeGrafter"/>
</dbReference>
<accession>A0A2W0EUD7</accession>
<protein>
    <submittedName>
        <fullName evidence="3">Efflux transporter periplasmic adaptor subunit</fullName>
    </submittedName>
</protein>
<dbReference type="EMBL" id="PDLL01000663">
    <property type="protein sequence ID" value="PYY66874.1"/>
    <property type="molecule type" value="Genomic_DNA"/>
</dbReference>
<dbReference type="RefSeq" id="WP_110662608.1">
    <property type="nucleotide sequence ID" value="NZ_PDLL01000663.1"/>
</dbReference>
<keyword evidence="2" id="KW-0732">Signal</keyword>
<dbReference type="OrthoDB" id="9778796at2"/>
<dbReference type="SUPFAM" id="SSF111369">
    <property type="entry name" value="HlyD-like secretion proteins"/>
    <property type="match status" value="1"/>
</dbReference>
<feature type="signal peptide" evidence="2">
    <location>
        <begin position="1"/>
        <end position="24"/>
    </location>
</feature>
<dbReference type="GO" id="GO:0015562">
    <property type="term" value="F:efflux transmembrane transporter activity"/>
    <property type="evidence" value="ECO:0007669"/>
    <property type="project" value="TreeGrafter"/>
</dbReference>
<reference evidence="3 4" key="1">
    <citation type="journal article" date="2018" name="Appl. Microbiol. Biotechnol.">
        <title>Characterization of the caprolactam degradation pathway in Pseudomonas jessenii using mass spectrometry-based proteomics.</title>
        <authorList>
            <person name="Otzen M."/>
            <person name="Palacio C."/>
            <person name="Janssen D.B."/>
        </authorList>
    </citation>
    <scope>NUCLEOTIDE SEQUENCE [LARGE SCALE GENOMIC DNA]</scope>
    <source>
        <strain evidence="3 4">GO3</strain>
    </source>
</reference>
<evidence type="ECO:0000256" key="1">
    <source>
        <dbReference type="ARBA" id="ARBA00009477"/>
    </source>
</evidence>
<proteinExistence type="inferred from homology"/>
<comment type="similarity">
    <text evidence="1">Belongs to the membrane fusion protein (MFP) (TC 8.A.1) family.</text>
</comment>
<dbReference type="PANTHER" id="PTHR30469">
    <property type="entry name" value="MULTIDRUG RESISTANCE PROTEIN MDTA"/>
    <property type="match status" value="1"/>
</dbReference>